<keyword evidence="5" id="KW-0997">Cell inner membrane</keyword>
<dbReference type="InterPro" id="IPR047817">
    <property type="entry name" value="ABC2_TM_bact-type"/>
</dbReference>
<evidence type="ECO:0000256" key="8">
    <source>
        <dbReference type="ARBA" id="ARBA00023136"/>
    </source>
</evidence>
<evidence type="ECO:0000259" key="10">
    <source>
        <dbReference type="PROSITE" id="PS51012"/>
    </source>
</evidence>
<feature type="transmembrane region" description="Helical" evidence="9">
    <location>
        <begin position="68"/>
        <end position="94"/>
    </location>
</feature>
<sequence length="264" mass="30843">MISKFIDKLNRFFAFDELLKQLVIRDIKLKYRRSYLGYLWSVLNPLIMMIVLVTIFSNLFSRFDIPNYPLYIISGQIIFSLMTEATNMSVGAIISNAHLIKKTYVPKYIFTFSKAGSSLVNTLFSLGALLLVMMITGSGFSWYLLLIPIVLLQVFIFSLGLSMFLSAFSVFFRDVQYLWGVFVSMWFYLTPIFYPISIIPEEYQILYKSANPMYWYLEQFRDIVVYAKLPDPYSVFMGLALAVLVLIIGTWYFNKKQDEFILYI</sequence>
<evidence type="ECO:0000256" key="1">
    <source>
        <dbReference type="ARBA" id="ARBA00004429"/>
    </source>
</evidence>
<dbReference type="InterPro" id="IPR013525">
    <property type="entry name" value="ABC2_TM"/>
</dbReference>
<dbReference type="PANTHER" id="PTHR30413">
    <property type="entry name" value="INNER MEMBRANE TRANSPORT PERMEASE"/>
    <property type="match status" value="1"/>
</dbReference>
<accession>A0ABU7ZCK7</accession>
<feature type="transmembrane region" description="Helical" evidence="9">
    <location>
        <begin position="142"/>
        <end position="165"/>
    </location>
</feature>
<feature type="transmembrane region" description="Helical" evidence="9">
    <location>
        <begin position="233"/>
        <end position="253"/>
    </location>
</feature>
<evidence type="ECO:0000256" key="2">
    <source>
        <dbReference type="ARBA" id="ARBA00007783"/>
    </source>
</evidence>
<keyword evidence="7 9" id="KW-1133">Transmembrane helix</keyword>
<keyword evidence="6 9" id="KW-0812">Transmembrane</keyword>
<evidence type="ECO:0000256" key="6">
    <source>
        <dbReference type="ARBA" id="ARBA00022692"/>
    </source>
</evidence>
<dbReference type="PRINTS" id="PR00164">
    <property type="entry name" value="ABC2TRNSPORT"/>
</dbReference>
<name>A0ABU7ZCK7_9PAST</name>
<evidence type="ECO:0000256" key="3">
    <source>
        <dbReference type="ARBA" id="ARBA00022448"/>
    </source>
</evidence>
<evidence type="ECO:0000313" key="12">
    <source>
        <dbReference type="Proteomes" id="UP001432017"/>
    </source>
</evidence>
<keyword evidence="4 9" id="KW-1003">Cell membrane</keyword>
<keyword evidence="3 9" id="KW-0813">Transport</keyword>
<comment type="subcellular location">
    <subcellularLocation>
        <location evidence="1 9">Cell inner membrane</location>
        <topology evidence="1 9">Multi-pass membrane protein</topology>
    </subcellularLocation>
</comment>
<proteinExistence type="inferred from homology"/>
<evidence type="ECO:0000256" key="4">
    <source>
        <dbReference type="ARBA" id="ARBA00022475"/>
    </source>
</evidence>
<feature type="domain" description="ABC transmembrane type-2" evidence="10">
    <location>
        <begin position="36"/>
        <end position="256"/>
    </location>
</feature>
<keyword evidence="12" id="KW-1185">Reference proteome</keyword>
<reference evidence="11" key="1">
    <citation type="submission" date="2023-12" db="EMBL/GenBank/DDBJ databases">
        <title>Mannheima indologenes sp. nov. proposed for Clade V organisms of Mannheimia.</title>
        <authorList>
            <person name="Christensen H."/>
        </authorList>
    </citation>
    <scope>NUCLEOTIDE SEQUENCE</scope>
    <source>
        <strain evidence="11">M14.4</strain>
    </source>
</reference>
<keyword evidence="8 9" id="KW-0472">Membrane</keyword>
<evidence type="ECO:0000313" key="11">
    <source>
        <dbReference type="EMBL" id="MEG9475225.1"/>
    </source>
</evidence>
<feature type="transmembrane region" description="Helical" evidence="9">
    <location>
        <begin position="115"/>
        <end position="136"/>
    </location>
</feature>
<evidence type="ECO:0000256" key="5">
    <source>
        <dbReference type="ARBA" id="ARBA00022519"/>
    </source>
</evidence>
<dbReference type="PROSITE" id="PS51012">
    <property type="entry name" value="ABC_TM2"/>
    <property type="match status" value="1"/>
</dbReference>
<gene>
    <name evidence="11" type="ORF">V6W77_02925</name>
</gene>
<comment type="similarity">
    <text evidence="2 9">Belongs to the ABC-2 integral membrane protein family.</text>
</comment>
<evidence type="ECO:0000256" key="9">
    <source>
        <dbReference type="RuleBase" id="RU361157"/>
    </source>
</evidence>
<feature type="transmembrane region" description="Helical" evidence="9">
    <location>
        <begin position="177"/>
        <end position="199"/>
    </location>
</feature>
<feature type="transmembrane region" description="Helical" evidence="9">
    <location>
        <begin position="35"/>
        <end position="56"/>
    </location>
</feature>
<protein>
    <recommendedName>
        <fullName evidence="9">Transport permease protein</fullName>
    </recommendedName>
</protein>
<comment type="caution">
    <text evidence="11">The sequence shown here is derived from an EMBL/GenBank/DDBJ whole genome shotgun (WGS) entry which is preliminary data.</text>
</comment>
<evidence type="ECO:0000256" key="7">
    <source>
        <dbReference type="ARBA" id="ARBA00022989"/>
    </source>
</evidence>
<dbReference type="Proteomes" id="UP001432017">
    <property type="component" value="Unassembled WGS sequence"/>
</dbReference>
<organism evidence="11 12">
    <name type="scientific">Mannheimia indoligenes</name>
    <dbReference type="NCBI Taxonomy" id="3103145"/>
    <lineage>
        <taxon>Bacteria</taxon>
        <taxon>Pseudomonadati</taxon>
        <taxon>Pseudomonadota</taxon>
        <taxon>Gammaproteobacteria</taxon>
        <taxon>Pasteurellales</taxon>
        <taxon>Pasteurellaceae</taxon>
        <taxon>Mannheimia</taxon>
    </lineage>
</organism>
<dbReference type="RefSeq" id="WP_334253731.1">
    <property type="nucleotide sequence ID" value="NZ_JBAJJM010000004.1"/>
</dbReference>
<dbReference type="Pfam" id="PF01061">
    <property type="entry name" value="ABC2_membrane"/>
    <property type="match status" value="1"/>
</dbReference>
<dbReference type="PANTHER" id="PTHR30413:SF8">
    <property type="entry name" value="TRANSPORT PERMEASE PROTEIN"/>
    <property type="match status" value="1"/>
</dbReference>
<dbReference type="InterPro" id="IPR000412">
    <property type="entry name" value="ABC_2_transport"/>
</dbReference>
<dbReference type="EMBL" id="JBAJJM010000004">
    <property type="protein sequence ID" value="MEG9475225.1"/>
    <property type="molecule type" value="Genomic_DNA"/>
</dbReference>